<dbReference type="Pfam" id="PF01142">
    <property type="entry name" value="TruD"/>
    <property type="match status" value="1"/>
</dbReference>
<sequence>MIRVKERPEDFFVRELKKLRFTERGRYAYFLLRKRNMTTLDALRRVADVLGVDVGRIGYAGFKDRRALTEQFISVEGLGNPRSFEEEDLSLTFLGFGEEPIRIGELEGNYFELTVRGVHRSDSYVEERLAFVRRFGFENYFGEQRFGSVKHAEEFVVRYLIRGDYEGALREYLTSLGDRRLRRTLLKSWGRWREFLRLMPQDSRVEREAVEVLLRGGSFRDAFLSLPRHVRLMFSFAYQSYLWNRYLNTFIVRYFRHCSVPFLGGRLSFITEVNEGVFEEIRDLEIPFLGVEFEPENRKIALIVRQILAEEGLDEEVLNTERGGLRLFSDGLRRAFVFPSDLKLLERGRGYLRLSFTLPPGSYATVLIRKILCSPLKT</sequence>
<dbReference type="HAMAP" id="MF_01082">
    <property type="entry name" value="TruD"/>
    <property type="match status" value="1"/>
</dbReference>
<name>A0A7C5Q9F4_AQUAO</name>
<evidence type="ECO:0000256" key="1">
    <source>
        <dbReference type="ARBA" id="ARBA00007953"/>
    </source>
</evidence>
<dbReference type="PROSITE" id="PS50984">
    <property type="entry name" value="TRUD"/>
    <property type="match status" value="1"/>
</dbReference>
<dbReference type="InterPro" id="IPR042214">
    <property type="entry name" value="TruD_catalytic"/>
</dbReference>
<evidence type="ECO:0000256" key="3">
    <source>
        <dbReference type="ARBA" id="ARBA00023235"/>
    </source>
</evidence>
<dbReference type="Gene3D" id="3.30.2350.20">
    <property type="entry name" value="TruD, catalytic domain"/>
    <property type="match status" value="1"/>
</dbReference>
<dbReference type="PROSITE" id="PS01268">
    <property type="entry name" value="UPF0024"/>
    <property type="match status" value="1"/>
</dbReference>
<dbReference type="Gene3D" id="3.30.70.3160">
    <property type="match status" value="1"/>
</dbReference>
<dbReference type="GO" id="GO:0003723">
    <property type="term" value="F:RNA binding"/>
    <property type="evidence" value="ECO:0007669"/>
    <property type="project" value="InterPro"/>
</dbReference>
<gene>
    <name evidence="4 6" type="primary">truD</name>
    <name evidence="6" type="ORF">ENJ61_07700</name>
</gene>
<dbReference type="Gene3D" id="1.10.1510.30">
    <property type="match status" value="1"/>
</dbReference>
<dbReference type="GO" id="GO:0031119">
    <property type="term" value="P:tRNA pseudouridine synthesis"/>
    <property type="evidence" value="ECO:0007669"/>
    <property type="project" value="UniProtKB-UniRule"/>
</dbReference>
<dbReference type="NCBIfam" id="TIGR00094">
    <property type="entry name" value="tRNA_TruD_broad"/>
    <property type="match status" value="1"/>
</dbReference>
<dbReference type="InterPro" id="IPR020103">
    <property type="entry name" value="PsdUridine_synth_cat_dom_sf"/>
</dbReference>
<dbReference type="EMBL" id="DRNB01000282">
    <property type="protein sequence ID" value="HHJ64775.1"/>
    <property type="molecule type" value="Genomic_DNA"/>
</dbReference>
<dbReference type="Proteomes" id="UP000885792">
    <property type="component" value="Unassembled WGS sequence"/>
</dbReference>
<reference evidence="6" key="1">
    <citation type="journal article" date="2020" name="mSystems">
        <title>Genome- and Community-Level Interaction Insights into Carbon Utilization and Element Cycling Functions of Hydrothermarchaeota in Hydrothermal Sediment.</title>
        <authorList>
            <person name="Zhou Z."/>
            <person name="Liu Y."/>
            <person name="Xu W."/>
            <person name="Pan J."/>
            <person name="Luo Z.H."/>
            <person name="Li M."/>
        </authorList>
    </citation>
    <scope>NUCLEOTIDE SEQUENCE [LARGE SCALE GENOMIC DNA]</scope>
    <source>
        <strain evidence="6">HyVt-501</strain>
    </source>
</reference>
<comment type="catalytic activity">
    <reaction evidence="4">
        <text>uridine(13) in tRNA = pseudouridine(13) in tRNA</text>
        <dbReference type="Rhea" id="RHEA:42540"/>
        <dbReference type="Rhea" id="RHEA-COMP:10105"/>
        <dbReference type="Rhea" id="RHEA-COMP:10106"/>
        <dbReference type="ChEBI" id="CHEBI:65314"/>
        <dbReference type="ChEBI" id="CHEBI:65315"/>
        <dbReference type="EC" id="5.4.99.27"/>
    </reaction>
</comment>
<comment type="similarity">
    <text evidence="1 4">Belongs to the pseudouridine synthase TruD family.</text>
</comment>
<dbReference type="InterPro" id="IPR020119">
    <property type="entry name" value="PsdUridine_synth_TruD_CS"/>
</dbReference>
<comment type="function">
    <text evidence="4">Responsible for synthesis of pseudouridine from uracil-13 in transfer RNAs.</text>
</comment>
<dbReference type="PANTHER" id="PTHR13326:SF21">
    <property type="entry name" value="PSEUDOURIDYLATE SYNTHASE PUS7L"/>
    <property type="match status" value="1"/>
</dbReference>
<dbReference type="InterPro" id="IPR001656">
    <property type="entry name" value="PsdUridine_synth_TruD"/>
</dbReference>
<dbReference type="PANTHER" id="PTHR13326">
    <property type="entry name" value="TRNA PSEUDOURIDINE SYNTHASE D"/>
    <property type="match status" value="1"/>
</dbReference>
<feature type="domain" description="TRUD" evidence="5">
    <location>
        <begin position="136"/>
        <end position="338"/>
    </location>
</feature>
<dbReference type="SUPFAM" id="SSF55120">
    <property type="entry name" value="Pseudouridine synthase"/>
    <property type="match status" value="1"/>
</dbReference>
<keyword evidence="2 4" id="KW-0819">tRNA processing</keyword>
<accession>A0A7C5Q9F4</accession>
<dbReference type="GO" id="GO:0160150">
    <property type="term" value="F:tRNA pseudouridine(13) synthase activity"/>
    <property type="evidence" value="ECO:0007669"/>
    <property type="project" value="UniProtKB-EC"/>
</dbReference>
<evidence type="ECO:0000313" key="6">
    <source>
        <dbReference type="EMBL" id="HHJ64775.1"/>
    </source>
</evidence>
<comment type="caution">
    <text evidence="6">The sequence shown here is derived from an EMBL/GenBank/DDBJ whole genome shotgun (WGS) entry which is preliminary data.</text>
</comment>
<evidence type="ECO:0000256" key="4">
    <source>
        <dbReference type="HAMAP-Rule" id="MF_01082"/>
    </source>
</evidence>
<protein>
    <recommendedName>
        <fullName evidence="4">tRNA pseudouridine synthase D</fullName>
        <ecNumber evidence="4">5.4.99.27</ecNumber>
    </recommendedName>
    <alternativeName>
        <fullName evidence="4">tRNA pseudouridine(13) synthase</fullName>
    </alternativeName>
    <alternativeName>
        <fullName evidence="4">tRNA pseudouridylate synthase D</fullName>
    </alternativeName>
    <alternativeName>
        <fullName evidence="4">tRNA-uridine isomerase D</fullName>
    </alternativeName>
</protein>
<dbReference type="AlphaFoldDB" id="A0A7C5Q9F4"/>
<organism evidence="6">
    <name type="scientific">Aquifex aeolicus</name>
    <dbReference type="NCBI Taxonomy" id="63363"/>
    <lineage>
        <taxon>Bacteria</taxon>
        <taxon>Pseudomonadati</taxon>
        <taxon>Aquificota</taxon>
        <taxon>Aquificia</taxon>
        <taxon>Aquificales</taxon>
        <taxon>Aquificaceae</taxon>
        <taxon>Aquifex</taxon>
    </lineage>
</organism>
<evidence type="ECO:0000256" key="2">
    <source>
        <dbReference type="ARBA" id="ARBA00022694"/>
    </source>
</evidence>
<dbReference type="InterPro" id="IPR011760">
    <property type="entry name" value="PsdUridine_synth_TruD_insert"/>
</dbReference>
<keyword evidence="3 4" id="KW-0413">Isomerase</keyword>
<dbReference type="EC" id="5.4.99.27" evidence="4"/>
<feature type="active site" description="Nucleophile" evidence="4">
    <location>
        <position position="64"/>
    </location>
</feature>
<evidence type="ECO:0000259" key="5">
    <source>
        <dbReference type="PROSITE" id="PS50984"/>
    </source>
</evidence>
<proteinExistence type="inferred from homology"/>